<reference evidence="1 2" key="1">
    <citation type="journal article" date="2014" name="Proc. Natl. Acad. Sci. U.S.A.">
        <title>Trajectory and genomic determinants of fungal-pathogen speciation and host adaptation.</title>
        <authorList>
            <person name="Hu X."/>
            <person name="Xiao G."/>
            <person name="Zheng P."/>
            <person name="Shang Y."/>
            <person name="Su Y."/>
            <person name="Zhang X."/>
            <person name="Liu X."/>
            <person name="Zhan S."/>
            <person name="St Leger R.J."/>
            <person name="Wang C."/>
        </authorList>
    </citation>
    <scope>NUCLEOTIDE SEQUENCE [LARGE SCALE GENOMIC DNA]</scope>
    <source>
        <strain evidence="1 2">ARSEF 1941</strain>
    </source>
</reference>
<evidence type="ECO:0000313" key="1">
    <source>
        <dbReference type="EMBL" id="KHO01441.1"/>
    </source>
</evidence>
<accession>A0A0B2X819</accession>
<proteinExistence type="predicted"/>
<dbReference type="OrthoDB" id="4939556at2759"/>
<dbReference type="RefSeq" id="XP_040682506.1">
    <property type="nucleotide sequence ID" value="XM_040819241.1"/>
</dbReference>
<keyword evidence="2" id="KW-1185">Reference proteome</keyword>
<name>A0A0B2X819_METAS</name>
<gene>
    <name evidence="1" type="ORF">MAM_00442</name>
</gene>
<dbReference type="Proteomes" id="UP000030816">
    <property type="component" value="Unassembled WGS sequence"/>
</dbReference>
<dbReference type="GeneID" id="63734897"/>
<evidence type="ECO:0008006" key="3">
    <source>
        <dbReference type="Google" id="ProtNLM"/>
    </source>
</evidence>
<evidence type="ECO:0000313" key="2">
    <source>
        <dbReference type="Proteomes" id="UP000030816"/>
    </source>
</evidence>
<organism evidence="1 2">
    <name type="scientific">Metarhizium album (strain ARSEF 1941)</name>
    <dbReference type="NCBI Taxonomy" id="1081103"/>
    <lineage>
        <taxon>Eukaryota</taxon>
        <taxon>Fungi</taxon>
        <taxon>Dikarya</taxon>
        <taxon>Ascomycota</taxon>
        <taxon>Pezizomycotina</taxon>
        <taxon>Sordariomycetes</taxon>
        <taxon>Hypocreomycetidae</taxon>
        <taxon>Hypocreales</taxon>
        <taxon>Clavicipitaceae</taxon>
        <taxon>Metarhizium</taxon>
    </lineage>
</organism>
<comment type="caution">
    <text evidence="1">The sequence shown here is derived from an EMBL/GenBank/DDBJ whole genome shotgun (WGS) entry which is preliminary data.</text>
</comment>
<dbReference type="AlphaFoldDB" id="A0A0B2X819"/>
<dbReference type="EMBL" id="AZHE01000001">
    <property type="protein sequence ID" value="KHO01441.1"/>
    <property type="molecule type" value="Genomic_DNA"/>
</dbReference>
<sequence>MSLITTAMSSNKSGKGTSTELCLASAKSGFPETDFIIPSNMIDKDALITATLLYLPPELTLRILEEMDNDVDRMCLGLSCRRLLQIVNQSKLRLPCMKASRKVRNIHQDNKLAFSMLKRVYPLGPSGNPRTDAALCESCFKWMSMNHHLSSTRSIVLSEVRVCWDKRLDLAGIFFECAACRMRDGAPSMERLRRQKISTLSAVLDPASFCSAPVWTSRVNMHNGSEVDP</sequence>
<protein>
    <recommendedName>
        <fullName evidence="3">F-box domain-containing protein</fullName>
    </recommendedName>
</protein>
<dbReference type="HOGENOM" id="CLU_1054034_0_0_1"/>